<sequence length="154" mass="16896">MVLSATPPSRARLRLVSSEDARTTPRAGGRLDRYGELADRRLAAILAAEDVAEEHGLSAHARTTCYVHRCWVHQCISDPLHVLVVTGHRWCRRCDRTVDVEIDETFPGSVELSCDGCGVPPDTVANREVLFACRTSLVAMHGGEVSTLYVVPDD</sequence>
<proteinExistence type="predicted"/>
<dbReference type="STRING" id="208439.AJAP_18230"/>
<dbReference type="Proteomes" id="UP000028492">
    <property type="component" value="Chromosome"/>
</dbReference>
<name>A0A075UVP8_9PSEU</name>
<dbReference type="HOGENOM" id="CLU_1700557_0_0_11"/>
<reference evidence="1 2" key="1">
    <citation type="journal article" date="2014" name="J. Biotechnol.">
        <title>Complete genome sequence of the actinobacterium Amycolatopsis japonica MG417-CF17(T) (=DSM 44213T) producing (S,S)-N,N'-ethylenediaminedisuccinic acid.</title>
        <authorList>
            <person name="Stegmann E."/>
            <person name="Albersmeier A."/>
            <person name="Spohn M."/>
            <person name="Gert H."/>
            <person name="Weber T."/>
            <person name="Wohlleben W."/>
            <person name="Kalinowski J."/>
            <person name="Ruckert C."/>
        </authorList>
    </citation>
    <scope>NUCLEOTIDE SEQUENCE [LARGE SCALE GENOMIC DNA]</scope>
    <source>
        <strain evidence="2">MG417-CF17 (DSM 44213)</strain>
    </source>
</reference>
<evidence type="ECO:0000313" key="2">
    <source>
        <dbReference type="Proteomes" id="UP000028492"/>
    </source>
</evidence>
<organism evidence="1 2">
    <name type="scientific">Amycolatopsis japonica</name>
    <dbReference type="NCBI Taxonomy" id="208439"/>
    <lineage>
        <taxon>Bacteria</taxon>
        <taxon>Bacillati</taxon>
        <taxon>Actinomycetota</taxon>
        <taxon>Actinomycetes</taxon>
        <taxon>Pseudonocardiales</taxon>
        <taxon>Pseudonocardiaceae</taxon>
        <taxon>Amycolatopsis</taxon>
        <taxon>Amycolatopsis japonica group</taxon>
    </lineage>
</organism>
<evidence type="ECO:0000313" key="1">
    <source>
        <dbReference type="EMBL" id="AIG76514.1"/>
    </source>
</evidence>
<protein>
    <submittedName>
        <fullName evidence="1">Uncharacterized protein</fullName>
    </submittedName>
</protein>
<gene>
    <name evidence="1" type="ORF">AJAP_18230</name>
</gene>
<keyword evidence="2" id="KW-1185">Reference proteome</keyword>
<dbReference type="KEGG" id="aja:AJAP_18230"/>
<dbReference type="AlphaFoldDB" id="A0A075UVP8"/>
<dbReference type="EMBL" id="CP008953">
    <property type="protein sequence ID" value="AIG76514.1"/>
    <property type="molecule type" value="Genomic_DNA"/>
</dbReference>
<accession>A0A075UVP8</accession>